<accession>A0ABR5G6X5</accession>
<dbReference type="EMBL" id="LEUS01000030">
    <property type="protein sequence ID" value="KLY25852.1"/>
    <property type="molecule type" value="Genomic_DNA"/>
</dbReference>
<comment type="caution">
    <text evidence="1">The sequence shown here is derived from an EMBL/GenBank/DDBJ whole genome shotgun (WGS) entry which is preliminary data.</text>
</comment>
<evidence type="ECO:0000313" key="1">
    <source>
        <dbReference type="EMBL" id="KLY25852.1"/>
    </source>
</evidence>
<name>A0ABR5G6X5_9ENTR</name>
<sequence>MNIISADIFSVSTAYLNVIWKKFAGSPCGEPVRLNNLYSDSSNFADCTRY</sequence>
<dbReference type="Proteomes" id="UP000036305">
    <property type="component" value="Unassembled WGS sequence"/>
</dbReference>
<organism evidence="1 2">
    <name type="scientific">Klebsiella michiganensis</name>
    <dbReference type="NCBI Taxonomy" id="1134687"/>
    <lineage>
        <taxon>Bacteria</taxon>
        <taxon>Pseudomonadati</taxon>
        <taxon>Pseudomonadota</taxon>
        <taxon>Gammaproteobacteria</taxon>
        <taxon>Enterobacterales</taxon>
        <taxon>Enterobacteriaceae</taxon>
        <taxon>Klebsiella/Raoultella group</taxon>
        <taxon>Klebsiella</taxon>
    </lineage>
</organism>
<dbReference type="RefSeq" id="WP_190971823.1">
    <property type="nucleotide sequence ID" value="NZ_CP044109.1"/>
</dbReference>
<reference evidence="1 2" key="1">
    <citation type="submission" date="2015-06" db="EMBL/GenBank/DDBJ databases">
        <title>The Genome Sequence of None.</title>
        <authorList>
            <consortium name="The Broad Institute Genomics Platform"/>
            <consortium name="The Broad Institute Genome Sequencing Center for Infectious Disease"/>
            <person name="Earl A.M."/>
            <person name="Onderdonk A.B."/>
            <person name="Kirby J."/>
            <person name="Ferraro M.J."/>
            <person name="Huang S."/>
            <person name="Spencer M."/>
            <person name="Fodor A."/>
            <person name="Hooper D."/>
            <person name="Dekker J."/>
            <person name="O'Brien T."/>
            <person name="Quan V."/>
            <person name="Gombosev A."/>
            <person name="Delaney M."/>
            <person name="DuBois A."/>
            <person name="Ernst C."/>
            <person name="Kim D.S."/>
            <person name="Rossman W."/>
            <person name="Gohs F."/>
            <person name="Petruso H."/>
            <person name="Nozar T."/>
            <person name="Mougeot F."/>
            <person name="Manson-McGuire A."/>
            <person name="Young S."/>
            <person name="Abouelleil A."/>
            <person name="Cao P."/>
            <person name="Chapman S.B."/>
            <person name="Griggs A."/>
            <person name="Priest M."/>
            <person name="Shea T."/>
            <person name="Wortman I."/>
            <person name="Wortman J.R."/>
            <person name="Nusbaum C."/>
            <person name="Birren B."/>
        </authorList>
    </citation>
    <scope>NUCLEOTIDE SEQUENCE [LARGE SCALE GENOMIC DNA]</scope>
    <source>
        <strain evidence="1 2">MGH87</strain>
    </source>
</reference>
<protein>
    <submittedName>
        <fullName evidence="1">Uncharacterized protein</fullName>
    </submittedName>
</protein>
<gene>
    <name evidence="1" type="ORF">SK91_05764</name>
</gene>
<evidence type="ECO:0000313" key="2">
    <source>
        <dbReference type="Proteomes" id="UP000036305"/>
    </source>
</evidence>
<keyword evidence="2" id="KW-1185">Reference proteome</keyword>
<proteinExistence type="predicted"/>